<organism evidence="8 9">
    <name type="scientific">Lederbergia citrea</name>
    <dbReference type="NCBI Taxonomy" id="2833581"/>
    <lineage>
        <taxon>Bacteria</taxon>
        <taxon>Bacillati</taxon>
        <taxon>Bacillota</taxon>
        <taxon>Bacilli</taxon>
        <taxon>Bacillales</taxon>
        <taxon>Bacillaceae</taxon>
        <taxon>Lederbergia</taxon>
    </lineage>
</organism>
<proteinExistence type="inferred from homology"/>
<dbReference type="Proteomes" id="UP000676456">
    <property type="component" value="Unassembled WGS sequence"/>
</dbReference>
<comment type="similarity">
    <text evidence="1">Belongs to the aldo/keto reductase family.</text>
</comment>
<name>A0A942UQJ8_9BACI</name>
<dbReference type="InterPro" id="IPR020471">
    <property type="entry name" value="AKR"/>
</dbReference>
<dbReference type="PROSITE" id="PS00798">
    <property type="entry name" value="ALDOKETO_REDUCTASE_1"/>
    <property type="match status" value="1"/>
</dbReference>
<evidence type="ECO:0000256" key="5">
    <source>
        <dbReference type="PIRSR" id="PIRSR000097-2"/>
    </source>
</evidence>
<reference evidence="8 9" key="1">
    <citation type="submission" date="2021-05" db="EMBL/GenBank/DDBJ databases">
        <title>Novel Bacillus species.</title>
        <authorList>
            <person name="Liu G."/>
        </authorList>
    </citation>
    <scope>NUCLEOTIDE SEQUENCE [LARGE SCALE GENOMIC DNA]</scope>
    <source>
        <strain evidence="8 9">FJAT-49682</strain>
    </source>
</reference>
<gene>
    <name evidence="8" type="ORF">KHA91_13380</name>
</gene>
<dbReference type="InterPro" id="IPR036812">
    <property type="entry name" value="NAD(P)_OxRdtase_dom_sf"/>
</dbReference>
<feature type="domain" description="NADP-dependent oxidoreductase" evidence="7">
    <location>
        <begin position="23"/>
        <end position="264"/>
    </location>
</feature>
<sequence>MGLSIQHINDYTVLNNGVHMPWLGLGVFQVEDGKEVITSVHHALEAGYRSIDTAAGYQNETGVGTAIKQSGIAREELFITTKLANSDQGYESTLRAFEESRRKLDLEYIDLYLIHWPGKDKFQETWKAFEKLKRDGFIRSIGVSNFKIHHLETLKQNSDTIPAVNQVEFHPLLNQQKLLQYCKSEGIQLEAWSPIMKGNLDLPTLTELAAKYGKKPAQIVLRWDLQHGVVTIPKSVHKERIQENADIFDFTLSEEDMKAIDQLNQDYRFGPDPDEFLF</sequence>
<feature type="active site" description="Proton donor" evidence="4">
    <location>
        <position position="57"/>
    </location>
</feature>
<keyword evidence="2" id="KW-0521">NADP</keyword>
<keyword evidence="3" id="KW-0560">Oxidoreductase</keyword>
<evidence type="ECO:0000256" key="6">
    <source>
        <dbReference type="PIRSR" id="PIRSR000097-3"/>
    </source>
</evidence>
<dbReference type="InterPro" id="IPR044500">
    <property type="entry name" value="AKR5G"/>
</dbReference>
<dbReference type="InterPro" id="IPR023210">
    <property type="entry name" value="NADP_OxRdtase_dom"/>
</dbReference>
<dbReference type="PIRSF" id="PIRSF000097">
    <property type="entry name" value="AKR"/>
    <property type="match status" value="1"/>
</dbReference>
<dbReference type="PRINTS" id="PR00069">
    <property type="entry name" value="ALDKETRDTASE"/>
</dbReference>
<dbReference type="InterPro" id="IPR018170">
    <property type="entry name" value="Aldo/ket_reductase_CS"/>
</dbReference>
<feature type="site" description="Lowers pKa of active site Tyr" evidence="6">
    <location>
        <position position="82"/>
    </location>
</feature>
<dbReference type="PROSITE" id="PS00062">
    <property type="entry name" value="ALDOKETO_REDUCTASE_2"/>
    <property type="match status" value="1"/>
</dbReference>
<dbReference type="SUPFAM" id="SSF51430">
    <property type="entry name" value="NAD(P)-linked oxidoreductase"/>
    <property type="match status" value="1"/>
</dbReference>
<dbReference type="PROSITE" id="PS00063">
    <property type="entry name" value="ALDOKETO_REDUCTASE_3"/>
    <property type="match status" value="1"/>
</dbReference>
<dbReference type="Gene3D" id="3.20.20.100">
    <property type="entry name" value="NADP-dependent oxidoreductase domain"/>
    <property type="match status" value="1"/>
</dbReference>
<dbReference type="EMBL" id="JAGYPN010000002">
    <property type="protein sequence ID" value="MBS4223742.1"/>
    <property type="molecule type" value="Genomic_DNA"/>
</dbReference>
<keyword evidence="9" id="KW-1185">Reference proteome</keyword>
<dbReference type="FunFam" id="3.20.20.100:FF:000015">
    <property type="entry name" value="Oxidoreductase, aldo/keto reductase family"/>
    <property type="match status" value="1"/>
</dbReference>
<evidence type="ECO:0000256" key="1">
    <source>
        <dbReference type="ARBA" id="ARBA00007905"/>
    </source>
</evidence>
<evidence type="ECO:0000256" key="4">
    <source>
        <dbReference type="PIRSR" id="PIRSR000097-1"/>
    </source>
</evidence>
<dbReference type="AlphaFoldDB" id="A0A942UQJ8"/>
<evidence type="ECO:0000313" key="8">
    <source>
        <dbReference type="EMBL" id="MBS4223742.1"/>
    </source>
</evidence>
<evidence type="ECO:0000259" key="7">
    <source>
        <dbReference type="Pfam" id="PF00248"/>
    </source>
</evidence>
<dbReference type="PANTHER" id="PTHR43827:SF3">
    <property type="entry name" value="NADP-DEPENDENT OXIDOREDUCTASE DOMAIN-CONTAINING PROTEIN"/>
    <property type="match status" value="1"/>
</dbReference>
<protein>
    <submittedName>
        <fullName evidence="8">Aldo/keto reductase</fullName>
    </submittedName>
</protein>
<evidence type="ECO:0000256" key="3">
    <source>
        <dbReference type="ARBA" id="ARBA00023002"/>
    </source>
</evidence>
<dbReference type="GO" id="GO:0016616">
    <property type="term" value="F:oxidoreductase activity, acting on the CH-OH group of donors, NAD or NADP as acceptor"/>
    <property type="evidence" value="ECO:0007669"/>
    <property type="project" value="UniProtKB-ARBA"/>
</dbReference>
<dbReference type="RefSeq" id="WP_213098723.1">
    <property type="nucleotide sequence ID" value="NZ_JAGYPN010000002.1"/>
</dbReference>
<evidence type="ECO:0000313" key="9">
    <source>
        <dbReference type="Proteomes" id="UP000676456"/>
    </source>
</evidence>
<comment type="caution">
    <text evidence="8">The sequence shown here is derived from an EMBL/GenBank/DDBJ whole genome shotgun (WGS) entry which is preliminary data.</text>
</comment>
<feature type="binding site" evidence="5">
    <location>
        <position position="115"/>
    </location>
    <ligand>
        <name>substrate</name>
    </ligand>
</feature>
<evidence type="ECO:0000256" key="2">
    <source>
        <dbReference type="ARBA" id="ARBA00022857"/>
    </source>
</evidence>
<dbReference type="PANTHER" id="PTHR43827">
    <property type="entry name" value="2,5-DIKETO-D-GLUCONIC ACID REDUCTASE"/>
    <property type="match status" value="1"/>
</dbReference>
<dbReference type="Pfam" id="PF00248">
    <property type="entry name" value="Aldo_ket_red"/>
    <property type="match status" value="1"/>
</dbReference>
<accession>A0A942UQJ8</accession>
<dbReference type="CDD" id="cd19157">
    <property type="entry name" value="AKR_AKR5G1-3"/>
    <property type="match status" value="1"/>
</dbReference>